<organism evidence="12 13">
    <name type="scientific">Chionoecetes opilio</name>
    <name type="common">Atlantic snow crab</name>
    <name type="synonym">Cancer opilio</name>
    <dbReference type="NCBI Taxonomy" id="41210"/>
    <lineage>
        <taxon>Eukaryota</taxon>
        <taxon>Metazoa</taxon>
        <taxon>Ecdysozoa</taxon>
        <taxon>Arthropoda</taxon>
        <taxon>Crustacea</taxon>
        <taxon>Multicrustacea</taxon>
        <taxon>Malacostraca</taxon>
        <taxon>Eumalacostraca</taxon>
        <taxon>Eucarida</taxon>
        <taxon>Decapoda</taxon>
        <taxon>Pleocyemata</taxon>
        <taxon>Brachyura</taxon>
        <taxon>Eubrachyura</taxon>
        <taxon>Majoidea</taxon>
        <taxon>Majidae</taxon>
        <taxon>Chionoecetes</taxon>
    </lineage>
</organism>
<dbReference type="GO" id="GO:0051301">
    <property type="term" value="P:cell division"/>
    <property type="evidence" value="ECO:0007669"/>
    <property type="project" value="UniProtKB-KW"/>
</dbReference>
<dbReference type="OrthoDB" id="5565328at2759"/>
<dbReference type="InterPro" id="IPR011990">
    <property type="entry name" value="TPR-like_helical_dom_sf"/>
</dbReference>
<comment type="similarity">
    <text evidence="2">Belongs to the SCC4/mau-2 family.</text>
</comment>
<keyword evidence="4" id="KW-0132">Cell division</keyword>
<dbReference type="PANTHER" id="PTHR21394">
    <property type="entry name" value="MAU2 CHROMATID COHESION FACTOR HOMOLOG"/>
    <property type="match status" value="1"/>
</dbReference>
<keyword evidence="6" id="KW-0802">TPR repeat</keyword>
<keyword evidence="7" id="KW-0159">Chromosome partition</keyword>
<evidence type="ECO:0000256" key="1">
    <source>
        <dbReference type="ARBA" id="ARBA00004642"/>
    </source>
</evidence>
<dbReference type="GO" id="GO:0007059">
    <property type="term" value="P:chromosome segregation"/>
    <property type="evidence" value="ECO:0007669"/>
    <property type="project" value="UniProtKB-KW"/>
</dbReference>
<sequence>MANSQDACYLSLLALAERFRTQEPANIRSCVQCLQAVLTFRPPPKVEARTHLQIASLLTQHTTNTQLARDHLQQAIASLLIQHTTNTQLARDHLQQAWSLSMSIVGFDDVRFEAASELAKLSAGAGSGAEAKAVLQRAIELSRQSVFWHCRLTFQLAGIAYNQILFLLQIMYVEPIMLFG</sequence>
<protein>
    <recommendedName>
        <fullName evidence="3">MAU2 chromatid cohesion factor homolog</fullName>
    </recommendedName>
    <alternativeName>
        <fullName evidence="11">Cohesin loading complex subunit SCC4 homolog</fullName>
    </alternativeName>
</protein>
<evidence type="ECO:0000256" key="9">
    <source>
        <dbReference type="ARBA" id="ARBA00023306"/>
    </source>
</evidence>
<gene>
    <name evidence="12" type="ORF">GWK47_017970</name>
</gene>
<evidence type="ECO:0000256" key="5">
    <source>
        <dbReference type="ARBA" id="ARBA00022776"/>
    </source>
</evidence>
<dbReference type="Gene3D" id="1.25.40.10">
    <property type="entry name" value="Tetratricopeptide repeat domain"/>
    <property type="match status" value="1"/>
</dbReference>
<dbReference type="GO" id="GO:0005654">
    <property type="term" value="C:nucleoplasm"/>
    <property type="evidence" value="ECO:0007669"/>
    <property type="project" value="UniProtKB-SubCell"/>
</dbReference>
<dbReference type="GO" id="GO:0007064">
    <property type="term" value="P:mitotic sister chromatid cohesion"/>
    <property type="evidence" value="ECO:0007669"/>
    <property type="project" value="InterPro"/>
</dbReference>
<name>A0A8J4XRH2_CHIOP</name>
<evidence type="ECO:0000256" key="2">
    <source>
        <dbReference type="ARBA" id="ARBA00008585"/>
    </source>
</evidence>
<dbReference type="Proteomes" id="UP000770661">
    <property type="component" value="Unassembled WGS sequence"/>
</dbReference>
<evidence type="ECO:0000313" key="12">
    <source>
        <dbReference type="EMBL" id="KAG0712663.1"/>
    </source>
</evidence>
<evidence type="ECO:0000313" key="13">
    <source>
        <dbReference type="Proteomes" id="UP000770661"/>
    </source>
</evidence>
<evidence type="ECO:0000256" key="8">
    <source>
        <dbReference type="ARBA" id="ARBA00023242"/>
    </source>
</evidence>
<dbReference type="EMBL" id="JACEEZ010022227">
    <property type="protein sequence ID" value="KAG0712663.1"/>
    <property type="molecule type" value="Genomic_DNA"/>
</dbReference>
<reference evidence="12" key="1">
    <citation type="submission" date="2020-07" db="EMBL/GenBank/DDBJ databases">
        <title>The High-quality genome of the commercially important snow crab, Chionoecetes opilio.</title>
        <authorList>
            <person name="Jeong J.-H."/>
            <person name="Ryu S."/>
        </authorList>
    </citation>
    <scope>NUCLEOTIDE SEQUENCE</scope>
    <source>
        <strain evidence="12">MADBK_172401_WGS</strain>
        <tissue evidence="12">Digestive gland</tissue>
    </source>
</reference>
<evidence type="ECO:0000256" key="3">
    <source>
        <dbReference type="ARBA" id="ARBA00017198"/>
    </source>
</evidence>
<comment type="subcellular location">
    <subcellularLocation>
        <location evidence="1">Nucleus</location>
        <location evidence="1">Nucleoplasm</location>
    </subcellularLocation>
</comment>
<evidence type="ECO:0000256" key="11">
    <source>
        <dbReference type="ARBA" id="ARBA00030523"/>
    </source>
</evidence>
<evidence type="ECO:0000256" key="7">
    <source>
        <dbReference type="ARBA" id="ARBA00022829"/>
    </source>
</evidence>
<dbReference type="AlphaFoldDB" id="A0A8J4XRH2"/>
<keyword evidence="9" id="KW-0131">Cell cycle</keyword>
<keyword evidence="13" id="KW-1185">Reference proteome</keyword>
<evidence type="ECO:0000256" key="4">
    <source>
        <dbReference type="ARBA" id="ARBA00022618"/>
    </source>
</evidence>
<keyword evidence="5" id="KW-0498">Mitosis</keyword>
<dbReference type="Pfam" id="PF10345">
    <property type="entry name" value="Cohesin_load"/>
    <property type="match status" value="1"/>
</dbReference>
<evidence type="ECO:0000256" key="6">
    <source>
        <dbReference type="ARBA" id="ARBA00022803"/>
    </source>
</evidence>
<evidence type="ECO:0000256" key="10">
    <source>
        <dbReference type="ARBA" id="ARBA00025632"/>
    </source>
</evidence>
<comment type="caution">
    <text evidence="12">The sequence shown here is derived from an EMBL/GenBank/DDBJ whole genome shotgun (WGS) entry which is preliminary data.</text>
</comment>
<proteinExistence type="inferred from homology"/>
<keyword evidence="8" id="KW-0539">Nucleus</keyword>
<comment type="function">
    <text evidence="10">Required for association of the cohesin complex with chromatin during interphase. Plays a role in sister chromatid cohesion and normal progression through prometaphase.</text>
</comment>
<accession>A0A8J4XRH2</accession>
<dbReference type="InterPro" id="IPR019440">
    <property type="entry name" value="MAU2"/>
</dbReference>